<dbReference type="OrthoDB" id="448946at2759"/>
<dbReference type="EMBL" id="VFQX01000019">
    <property type="protein sequence ID" value="KAF0980305.1"/>
    <property type="molecule type" value="Genomic_DNA"/>
</dbReference>
<keyword evidence="13 14" id="KW-0275">Fatty acid biosynthesis</keyword>
<dbReference type="GO" id="GO:0005739">
    <property type="term" value="C:mitochondrion"/>
    <property type="evidence" value="ECO:0007669"/>
    <property type="project" value="UniProtKB-SubCell"/>
</dbReference>
<dbReference type="GeneID" id="68120734"/>
<dbReference type="SMR" id="A0A6A5C484"/>
<organism evidence="16 17">
    <name type="scientific">Naegleria fowleri</name>
    <name type="common">Brain eating amoeba</name>
    <dbReference type="NCBI Taxonomy" id="5763"/>
    <lineage>
        <taxon>Eukaryota</taxon>
        <taxon>Discoba</taxon>
        <taxon>Heterolobosea</taxon>
        <taxon>Tetramitia</taxon>
        <taxon>Eutetramitia</taxon>
        <taxon>Vahlkampfiidae</taxon>
        <taxon>Naegleria</taxon>
    </lineage>
</organism>
<dbReference type="OMA" id="RFKTPRD"/>
<proteinExistence type="inferred from homology"/>
<dbReference type="PROSITE" id="PS00012">
    <property type="entry name" value="PHOSPHOPANTETHEINE"/>
    <property type="match status" value="1"/>
</dbReference>
<dbReference type="SUPFAM" id="SSF47336">
    <property type="entry name" value="ACP-like"/>
    <property type="match status" value="1"/>
</dbReference>
<evidence type="ECO:0000313" key="17">
    <source>
        <dbReference type="Proteomes" id="UP000444721"/>
    </source>
</evidence>
<evidence type="ECO:0000256" key="14">
    <source>
        <dbReference type="RuleBase" id="RU000722"/>
    </source>
</evidence>
<dbReference type="VEuPathDB" id="AmoebaDB:NF0019480"/>
<dbReference type="FunFam" id="1.10.1200.10:FF:000003">
    <property type="entry name" value="Acyl carrier protein"/>
    <property type="match status" value="1"/>
</dbReference>
<sequence length="121" mass="13656">MFFRALLTKPLTFKSAATTFIQRPSFIARYYSVAAQGSFLSRDEVTERIINVLKKHEKVDPTKVSASSHFVNDLGLDSLDSTEVVMEVENEFGIEIPDEEAFKLQSVEDCIKYISSNPMAK</sequence>
<keyword evidence="9" id="KW-0809">Transit peptide</keyword>
<comment type="subcellular location">
    <subcellularLocation>
        <location evidence="1">Mitochondrion</location>
    </subcellularLocation>
</comment>
<dbReference type="HAMAP" id="MF_01217">
    <property type="entry name" value="Acyl_carrier"/>
    <property type="match status" value="1"/>
</dbReference>
<evidence type="ECO:0000256" key="1">
    <source>
        <dbReference type="ARBA" id="ARBA00004173"/>
    </source>
</evidence>
<keyword evidence="11" id="KW-0443">Lipid metabolism</keyword>
<comment type="similarity">
    <text evidence="3">Belongs to the acyl carrier protein (ACP) family.</text>
</comment>
<dbReference type="PANTHER" id="PTHR20863:SF28">
    <property type="entry name" value="ACYL CARRIER PROTEIN, MITOCHONDRIAL"/>
    <property type="match status" value="1"/>
</dbReference>
<evidence type="ECO:0000313" key="16">
    <source>
        <dbReference type="EMBL" id="KAF0980305.1"/>
    </source>
</evidence>
<evidence type="ECO:0000256" key="6">
    <source>
        <dbReference type="ARBA" id="ARBA00022516"/>
    </source>
</evidence>
<dbReference type="AlphaFoldDB" id="A0A6A5C484"/>
<dbReference type="PANTHER" id="PTHR20863">
    <property type="entry name" value="ACYL CARRIER PROTEIN"/>
    <property type="match status" value="1"/>
</dbReference>
<gene>
    <name evidence="16" type="ORF">FDP41_013519</name>
</gene>
<comment type="caution">
    <text evidence="16">The sequence shown here is derived from an EMBL/GenBank/DDBJ whole genome shotgun (WGS) entry which is preliminary data.</text>
</comment>
<dbReference type="RefSeq" id="XP_044565018.1">
    <property type="nucleotide sequence ID" value="XM_044704158.1"/>
</dbReference>
<keyword evidence="7" id="KW-0597">Phosphoprotein</keyword>
<dbReference type="Gene3D" id="1.10.1200.10">
    <property type="entry name" value="ACP-like"/>
    <property type="match status" value="1"/>
</dbReference>
<evidence type="ECO:0000256" key="11">
    <source>
        <dbReference type="ARBA" id="ARBA00023098"/>
    </source>
</evidence>
<evidence type="ECO:0000256" key="5">
    <source>
        <dbReference type="ARBA" id="ARBA00022450"/>
    </source>
</evidence>
<dbReference type="NCBIfam" id="NF002148">
    <property type="entry name" value="PRK00982.1-2"/>
    <property type="match status" value="1"/>
</dbReference>
<dbReference type="Proteomes" id="UP000444721">
    <property type="component" value="Unassembled WGS sequence"/>
</dbReference>
<evidence type="ECO:0000259" key="15">
    <source>
        <dbReference type="PROSITE" id="PS50075"/>
    </source>
</evidence>
<reference evidence="16 17" key="1">
    <citation type="journal article" date="2019" name="Sci. Rep.">
        <title>Nanopore sequencing improves the draft genome of the human pathogenic amoeba Naegleria fowleri.</title>
        <authorList>
            <person name="Liechti N."/>
            <person name="Schurch N."/>
            <person name="Bruggmann R."/>
            <person name="Wittwer M."/>
        </authorList>
    </citation>
    <scope>NUCLEOTIDE SEQUENCE [LARGE SCALE GENOMIC DNA]</scope>
    <source>
        <strain evidence="16 17">ATCC 30894</strain>
    </source>
</reference>
<evidence type="ECO:0000256" key="2">
    <source>
        <dbReference type="ARBA" id="ARBA00005194"/>
    </source>
</evidence>
<dbReference type="Pfam" id="PF00550">
    <property type="entry name" value="PP-binding"/>
    <property type="match status" value="1"/>
</dbReference>
<evidence type="ECO:0000256" key="9">
    <source>
        <dbReference type="ARBA" id="ARBA00022946"/>
    </source>
</evidence>
<keyword evidence="6 14" id="KW-0444">Lipid biosynthesis</keyword>
<keyword evidence="4" id="KW-0813">Transport</keyword>
<feature type="domain" description="Carrier" evidence="15">
    <location>
        <begin position="43"/>
        <end position="118"/>
    </location>
</feature>
<evidence type="ECO:0000256" key="13">
    <source>
        <dbReference type="ARBA" id="ARBA00023160"/>
    </source>
</evidence>
<protein>
    <recommendedName>
        <fullName evidence="14">Acyl carrier protein</fullName>
    </recommendedName>
</protein>
<dbReference type="InterPro" id="IPR003231">
    <property type="entry name" value="ACP"/>
</dbReference>
<accession>A0A6A5C484</accession>
<comment type="function">
    <text evidence="14">Carrier of the growing fatty acid chain in fatty acid biosynthesis.</text>
</comment>
<evidence type="ECO:0000256" key="7">
    <source>
        <dbReference type="ARBA" id="ARBA00022553"/>
    </source>
</evidence>
<dbReference type="InterPro" id="IPR009081">
    <property type="entry name" value="PP-bd_ACP"/>
</dbReference>
<evidence type="ECO:0000256" key="8">
    <source>
        <dbReference type="ARBA" id="ARBA00022832"/>
    </source>
</evidence>
<evidence type="ECO:0000256" key="4">
    <source>
        <dbReference type="ARBA" id="ARBA00022448"/>
    </source>
</evidence>
<dbReference type="PROSITE" id="PS50075">
    <property type="entry name" value="CARRIER"/>
    <property type="match status" value="1"/>
</dbReference>
<evidence type="ECO:0000256" key="10">
    <source>
        <dbReference type="ARBA" id="ARBA00022982"/>
    </source>
</evidence>
<dbReference type="VEuPathDB" id="AmoebaDB:FDP41_013519"/>
<dbReference type="GO" id="GO:0000036">
    <property type="term" value="F:acyl carrier activity"/>
    <property type="evidence" value="ECO:0007669"/>
    <property type="project" value="TreeGrafter"/>
</dbReference>
<dbReference type="InterPro" id="IPR006162">
    <property type="entry name" value="Ppantetheine_attach_site"/>
</dbReference>
<dbReference type="InterPro" id="IPR036736">
    <property type="entry name" value="ACP-like_sf"/>
</dbReference>
<dbReference type="GO" id="GO:0000035">
    <property type="term" value="F:acyl binding"/>
    <property type="evidence" value="ECO:0007669"/>
    <property type="project" value="TreeGrafter"/>
</dbReference>
<keyword evidence="8" id="KW-0276">Fatty acid metabolism</keyword>
<dbReference type="VEuPathDB" id="AmoebaDB:NfTy_028360"/>
<keyword evidence="17" id="KW-1185">Reference proteome</keyword>
<comment type="pathway">
    <text evidence="2">Lipid metabolism; fatty acid biosynthesis.</text>
</comment>
<name>A0A6A5C484_NAEFO</name>
<dbReference type="NCBIfam" id="TIGR00517">
    <property type="entry name" value="acyl_carrier"/>
    <property type="match status" value="1"/>
</dbReference>
<evidence type="ECO:0000256" key="3">
    <source>
        <dbReference type="ARBA" id="ARBA00010930"/>
    </source>
</evidence>
<keyword evidence="5 14" id="KW-0596">Phosphopantetheine</keyword>
<keyword evidence="10" id="KW-0249">Electron transport</keyword>
<evidence type="ECO:0000256" key="12">
    <source>
        <dbReference type="ARBA" id="ARBA00023128"/>
    </source>
</evidence>
<keyword evidence="12" id="KW-0496">Mitochondrion</keyword>